<keyword evidence="2" id="KW-0813">Transport</keyword>
<accession>A0A2N1J3R5</accession>
<keyword evidence="7 8" id="KW-0472">Membrane</keyword>
<comment type="subcellular location">
    <subcellularLocation>
        <location evidence="1">Cell membrane</location>
        <topology evidence="1">Multi-pass membrane protein</topology>
    </subcellularLocation>
</comment>
<gene>
    <name evidence="11" type="ORF">CP960_05435</name>
</gene>
<evidence type="ECO:0000256" key="1">
    <source>
        <dbReference type="ARBA" id="ARBA00004651"/>
    </source>
</evidence>
<feature type="transmembrane region" description="Helical" evidence="8">
    <location>
        <begin position="252"/>
        <end position="275"/>
    </location>
</feature>
<proteinExistence type="predicted"/>
<keyword evidence="3 8" id="KW-0812">Transmembrane</keyword>
<dbReference type="Proteomes" id="UP000233248">
    <property type="component" value="Unassembled WGS sequence"/>
</dbReference>
<dbReference type="InterPro" id="IPR027417">
    <property type="entry name" value="P-loop_NTPase"/>
</dbReference>
<dbReference type="Gene3D" id="1.20.1560.10">
    <property type="entry name" value="ABC transporter type 1, transmembrane domain"/>
    <property type="match status" value="1"/>
</dbReference>
<dbReference type="GO" id="GO:0016887">
    <property type="term" value="F:ATP hydrolysis activity"/>
    <property type="evidence" value="ECO:0007669"/>
    <property type="project" value="InterPro"/>
</dbReference>
<evidence type="ECO:0000313" key="12">
    <source>
        <dbReference type="Proteomes" id="UP000233248"/>
    </source>
</evidence>
<evidence type="ECO:0000256" key="8">
    <source>
        <dbReference type="SAM" id="Phobius"/>
    </source>
</evidence>
<dbReference type="Gene3D" id="3.40.50.300">
    <property type="entry name" value="P-loop containing nucleotide triphosphate hydrolases"/>
    <property type="match status" value="1"/>
</dbReference>
<dbReference type="InterPro" id="IPR003439">
    <property type="entry name" value="ABC_transporter-like_ATP-bd"/>
</dbReference>
<dbReference type="AlphaFoldDB" id="A0A2N1J3R5"/>
<dbReference type="PROSITE" id="PS50893">
    <property type="entry name" value="ABC_TRANSPORTER_2"/>
    <property type="match status" value="1"/>
</dbReference>
<keyword evidence="6 8" id="KW-1133">Transmembrane helix</keyword>
<protein>
    <submittedName>
        <fullName evidence="11">ABC transporter ATP-binding protein/permease</fullName>
    </submittedName>
</protein>
<evidence type="ECO:0000259" key="9">
    <source>
        <dbReference type="PROSITE" id="PS50893"/>
    </source>
</evidence>
<feature type="domain" description="ABC transmembrane type-1" evidence="10">
    <location>
        <begin position="31"/>
        <end position="312"/>
    </location>
</feature>
<evidence type="ECO:0000256" key="2">
    <source>
        <dbReference type="ARBA" id="ARBA00022448"/>
    </source>
</evidence>
<dbReference type="SMART" id="SM00382">
    <property type="entry name" value="AAA"/>
    <property type="match status" value="1"/>
</dbReference>
<dbReference type="InterPro" id="IPR011527">
    <property type="entry name" value="ABC1_TM_dom"/>
</dbReference>
<dbReference type="PANTHER" id="PTHR24221">
    <property type="entry name" value="ATP-BINDING CASSETTE SUB-FAMILY B"/>
    <property type="match status" value="1"/>
</dbReference>
<dbReference type="PROSITE" id="PS50929">
    <property type="entry name" value="ABC_TM1F"/>
    <property type="match status" value="1"/>
</dbReference>
<evidence type="ECO:0000256" key="7">
    <source>
        <dbReference type="ARBA" id="ARBA00023136"/>
    </source>
</evidence>
<dbReference type="GO" id="GO:0034040">
    <property type="term" value="F:ATPase-coupled lipid transmembrane transporter activity"/>
    <property type="evidence" value="ECO:0007669"/>
    <property type="project" value="TreeGrafter"/>
</dbReference>
<keyword evidence="12" id="KW-1185">Reference proteome</keyword>
<evidence type="ECO:0000313" key="11">
    <source>
        <dbReference type="EMBL" id="PKI81189.1"/>
    </source>
</evidence>
<dbReference type="RefSeq" id="WP_101184403.1">
    <property type="nucleotide sequence ID" value="NZ_CP031218.1"/>
</dbReference>
<dbReference type="InterPro" id="IPR036640">
    <property type="entry name" value="ABC1_TM_sf"/>
</dbReference>
<dbReference type="InterPro" id="IPR003593">
    <property type="entry name" value="AAA+_ATPase"/>
</dbReference>
<feature type="transmembrane region" description="Helical" evidence="8">
    <location>
        <begin position="167"/>
        <end position="186"/>
    </location>
</feature>
<dbReference type="FunFam" id="3.40.50.300:FF:000287">
    <property type="entry name" value="Multidrug ABC transporter ATP-binding protein"/>
    <property type="match status" value="1"/>
</dbReference>
<dbReference type="PROSITE" id="PS00211">
    <property type="entry name" value="ABC_TRANSPORTER_1"/>
    <property type="match status" value="1"/>
</dbReference>
<organism evidence="11 12">
    <name type="scientific">Malaciobacter halophilus</name>
    <dbReference type="NCBI Taxonomy" id="197482"/>
    <lineage>
        <taxon>Bacteria</taxon>
        <taxon>Pseudomonadati</taxon>
        <taxon>Campylobacterota</taxon>
        <taxon>Epsilonproteobacteria</taxon>
        <taxon>Campylobacterales</taxon>
        <taxon>Arcobacteraceae</taxon>
        <taxon>Malaciobacter</taxon>
    </lineage>
</organism>
<dbReference type="EMBL" id="NXIF01000021">
    <property type="protein sequence ID" value="PKI81189.1"/>
    <property type="molecule type" value="Genomic_DNA"/>
</dbReference>
<reference evidence="11 12" key="1">
    <citation type="submission" date="2017-09" db="EMBL/GenBank/DDBJ databases">
        <title>Genomics of the genus Arcobacter.</title>
        <authorList>
            <person name="Perez-Cataluna A."/>
            <person name="Figueras M.J."/>
            <person name="Salas-Masso N."/>
        </authorList>
    </citation>
    <scope>NUCLEOTIDE SEQUENCE [LARGE SCALE GENOMIC DNA]</scope>
    <source>
        <strain evidence="11 12">DSM 18005</strain>
    </source>
</reference>
<feature type="domain" description="ABC transporter" evidence="9">
    <location>
        <begin position="343"/>
        <end position="578"/>
    </location>
</feature>
<dbReference type="InterPro" id="IPR039421">
    <property type="entry name" value="Type_1_exporter"/>
</dbReference>
<dbReference type="KEGG" id="ahs:AHALO_0376"/>
<sequence length="587" mass="66053">MTNKKFSSLYEVYKLSIEIAGEYKIGFKRSLLLFFISFVTLGLAFAMFFPLLKAIFSSQPDINEIIYWFSFMALFSAISIITKWFGHDFDYSGYIVEITNDLRVKLGKKLRNMPLHTLSKYKTGELNSILSANVDESILHMGVISALFMQITVVPSVVVLFTFFIDYRLALIMLVILPFAIPLYIIKRKVSIEEKKDFNDANSNLESQLIEYIQGLPVLRSVNQVGKNAKQLDLAVKKVRTIQEDGAGKSTLPLLIMGSLVEIILLVLVFLGGIWVEQGSLALITLAALLVVVSRLTEPLTLFLGVIPVFDTMDSAFNRIKTVLDIKSLKTYEPKQEAKSFDIEFENVFYSYDKDETYSLKNINFKIKQNSLTAIVGHSGCGKTTITKMLMRYDDVSKGSVKIGDVNIKHMTQKELMKDISVVFQDVYLFDDTVLNNIKMAKPKATKDEIIKACKLANCHDFIQNLPNSYETNIGDLGGNLSGGEKQRISIARAILKDAPIVILDEPTASLDTKSELAVQKAIDSLVKNRTVIVIAHRLSTITHADNILVMNEGEIIQQGKHEQIIVSSDLYKNMWEAQTRTKVWNS</sequence>
<feature type="transmembrane region" description="Helical" evidence="8">
    <location>
        <begin position="138"/>
        <end position="161"/>
    </location>
</feature>
<evidence type="ECO:0000256" key="6">
    <source>
        <dbReference type="ARBA" id="ARBA00022989"/>
    </source>
</evidence>
<dbReference type="SUPFAM" id="SSF52540">
    <property type="entry name" value="P-loop containing nucleoside triphosphate hydrolases"/>
    <property type="match status" value="1"/>
</dbReference>
<dbReference type="GO" id="GO:0005886">
    <property type="term" value="C:plasma membrane"/>
    <property type="evidence" value="ECO:0007669"/>
    <property type="project" value="UniProtKB-SubCell"/>
</dbReference>
<dbReference type="GO" id="GO:0140359">
    <property type="term" value="F:ABC-type transporter activity"/>
    <property type="evidence" value="ECO:0007669"/>
    <property type="project" value="InterPro"/>
</dbReference>
<comment type="caution">
    <text evidence="11">The sequence shown here is derived from an EMBL/GenBank/DDBJ whole genome shotgun (WGS) entry which is preliminary data.</text>
</comment>
<feature type="transmembrane region" description="Helical" evidence="8">
    <location>
        <begin position="31"/>
        <end position="53"/>
    </location>
</feature>
<keyword evidence="5 11" id="KW-0067">ATP-binding</keyword>
<dbReference type="OrthoDB" id="9772049at2"/>
<dbReference type="PANTHER" id="PTHR24221:SF397">
    <property type="entry name" value="ABC TRANSPORTER, ATP-BINDING TRANSMEMBRANE PROTEIN"/>
    <property type="match status" value="1"/>
</dbReference>
<keyword evidence="4" id="KW-0547">Nucleotide-binding</keyword>
<dbReference type="Pfam" id="PF00664">
    <property type="entry name" value="ABC_membrane"/>
    <property type="match status" value="1"/>
</dbReference>
<dbReference type="Pfam" id="PF00005">
    <property type="entry name" value="ABC_tran"/>
    <property type="match status" value="1"/>
</dbReference>
<dbReference type="InterPro" id="IPR017871">
    <property type="entry name" value="ABC_transporter-like_CS"/>
</dbReference>
<evidence type="ECO:0000256" key="4">
    <source>
        <dbReference type="ARBA" id="ARBA00022741"/>
    </source>
</evidence>
<evidence type="ECO:0000259" key="10">
    <source>
        <dbReference type="PROSITE" id="PS50929"/>
    </source>
</evidence>
<name>A0A2N1J3R5_9BACT</name>
<feature type="transmembrane region" description="Helical" evidence="8">
    <location>
        <begin position="65"/>
        <end position="85"/>
    </location>
</feature>
<evidence type="ECO:0000256" key="5">
    <source>
        <dbReference type="ARBA" id="ARBA00022840"/>
    </source>
</evidence>
<evidence type="ECO:0000256" key="3">
    <source>
        <dbReference type="ARBA" id="ARBA00022692"/>
    </source>
</evidence>
<dbReference type="SUPFAM" id="SSF90123">
    <property type="entry name" value="ABC transporter transmembrane region"/>
    <property type="match status" value="1"/>
</dbReference>
<dbReference type="GO" id="GO:0005524">
    <property type="term" value="F:ATP binding"/>
    <property type="evidence" value="ECO:0007669"/>
    <property type="project" value="UniProtKB-KW"/>
</dbReference>